<dbReference type="EMBL" id="CAJVQA010017615">
    <property type="protein sequence ID" value="CAG8749661.1"/>
    <property type="molecule type" value="Genomic_DNA"/>
</dbReference>
<proteinExistence type="predicted"/>
<reference evidence="1" key="1">
    <citation type="submission" date="2021-06" db="EMBL/GenBank/DDBJ databases">
        <authorList>
            <person name="Kallberg Y."/>
            <person name="Tangrot J."/>
            <person name="Rosling A."/>
        </authorList>
    </citation>
    <scope>NUCLEOTIDE SEQUENCE</scope>
    <source>
        <strain evidence="1">FL966</strain>
    </source>
</reference>
<keyword evidence="2" id="KW-1185">Reference proteome</keyword>
<dbReference type="OrthoDB" id="2434888at2759"/>
<dbReference type="Proteomes" id="UP000789759">
    <property type="component" value="Unassembled WGS sequence"/>
</dbReference>
<name>A0A9N9ISL2_9GLOM</name>
<protein>
    <submittedName>
        <fullName evidence="1">19117_t:CDS:1</fullName>
    </submittedName>
</protein>
<comment type="caution">
    <text evidence="1">The sequence shown here is derived from an EMBL/GenBank/DDBJ whole genome shotgun (WGS) entry which is preliminary data.</text>
</comment>
<sequence>MLENHVDKLEMKDMYSEISKQIPLGCNILLPRIVILKPSDLPNCNDNVHEWHISKDMCSTLIIIFSEYGLFNLAATLEVKYLKKFEHVVDY</sequence>
<gene>
    <name evidence="1" type="ORF">CPELLU_LOCUS14619</name>
</gene>
<dbReference type="AlphaFoldDB" id="A0A9N9ISL2"/>
<evidence type="ECO:0000313" key="2">
    <source>
        <dbReference type="Proteomes" id="UP000789759"/>
    </source>
</evidence>
<evidence type="ECO:0000313" key="1">
    <source>
        <dbReference type="EMBL" id="CAG8749661.1"/>
    </source>
</evidence>
<organism evidence="1 2">
    <name type="scientific">Cetraspora pellucida</name>
    <dbReference type="NCBI Taxonomy" id="1433469"/>
    <lineage>
        <taxon>Eukaryota</taxon>
        <taxon>Fungi</taxon>
        <taxon>Fungi incertae sedis</taxon>
        <taxon>Mucoromycota</taxon>
        <taxon>Glomeromycotina</taxon>
        <taxon>Glomeromycetes</taxon>
        <taxon>Diversisporales</taxon>
        <taxon>Gigasporaceae</taxon>
        <taxon>Cetraspora</taxon>
    </lineage>
</organism>
<accession>A0A9N9ISL2</accession>